<dbReference type="InterPro" id="IPR011990">
    <property type="entry name" value="TPR-like_helical_dom_sf"/>
</dbReference>
<dbReference type="GO" id="GO:0030126">
    <property type="term" value="C:COPI vesicle coat"/>
    <property type="evidence" value="ECO:0007669"/>
    <property type="project" value="TreeGrafter"/>
</dbReference>
<dbReference type="SUPFAM" id="SSF48452">
    <property type="entry name" value="TPR-like"/>
    <property type="match status" value="1"/>
</dbReference>
<evidence type="ECO:0000256" key="10">
    <source>
        <dbReference type="ARBA" id="ARBA00023329"/>
    </source>
</evidence>
<dbReference type="GO" id="GO:0006890">
    <property type="term" value="P:retrograde vesicle-mediated transport, Golgi to endoplasmic reticulum"/>
    <property type="evidence" value="ECO:0007669"/>
    <property type="project" value="UniProtKB-UniRule"/>
</dbReference>
<keyword evidence="5 11" id="KW-0963">Cytoplasm</keyword>
<evidence type="ECO:0000256" key="3">
    <source>
        <dbReference type="ARBA" id="ARBA00008827"/>
    </source>
</evidence>
<name>G0U901_TRYVY</name>
<dbReference type="GO" id="GO:0015031">
    <property type="term" value="P:protein transport"/>
    <property type="evidence" value="ECO:0007669"/>
    <property type="project" value="UniProtKB-UniRule"/>
</dbReference>
<sequence length="324" mass="34903">MADLFYDVRNALVVGNYHQAIAEASGVRTTSRKTEEVNAFQTEKETLLALGQIGLGQGEAVIAQLSSATNPVLIAVKNWATFCLAVKNCSDASQLTSAVEAPLQVLTEAAAEVSPERIQIAVFASSALFTIGNNGEALKLAKRWLDEVKKPQTTSMQRQLTALRAVVVEALLKIRRVDLARSEVRSMEQSDEESVLTVLYSGITSLYEGSASLESYHNAMRCFKEVTTICGQSVMISNLMALAQIGLGEFKSAEKCLFDALAVRPGDPDTSTNLAVVASHLGMAPDAVNRCITQAKTNIGPWSRTYAAMSAKFDEAVTQFKQSA</sequence>
<comment type="subcellular location">
    <subcellularLocation>
        <location evidence="2">Cytoplasmic vesicle</location>
        <location evidence="2">COPI-coated vesicle membrane</location>
        <topology evidence="2">Peripheral membrane protein</topology>
        <orientation evidence="2">Cytoplasmic side</orientation>
    </subcellularLocation>
    <subcellularLocation>
        <location evidence="1">Golgi apparatus membrane</location>
        <topology evidence="1">Peripheral membrane protein</topology>
        <orientation evidence="1">Cytoplasmic side</orientation>
    </subcellularLocation>
</comment>
<dbReference type="AlphaFoldDB" id="G0U901"/>
<keyword evidence="6 11" id="KW-0931">ER-Golgi transport</keyword>
<evidence type="ECO:0000256" key="6">
    <source>
        <dbReference type="ARBA" id="ARBA00022892"/>
    </source>
</evidence>
<keyword evidence="10 11" id="KW-0968">Cytoplasmic vesicle</keyword>
<evidence type="ECO:0000256" key="9">
    <source>
        <dbReference type="ARBA" id="ARBA00023136"/>
    </source>
</evidence>
<dbReference type="PANTHER" id="PTHR10805:SF0">
    <property type="entry name" value="COATOMER SUBUNIT EPSILON"/>
    <property type="match status" value="1"/>
</dbReference>
<dbReference type="Pfam" id="PF04733">
    <property type="entry name" value="Coatomer_E"/>
    <property type="match status" value="1"/>
</dbReference>
<evidence type="ECO:0000256" key="1">
    <source>
        <dbReference type="ARBA" id="ARBA00004255"/>
    </source>
</evidence>
<evidence type="ECO:0000256" key="5">
    <source>
        <dbReference type="ARBA" id="ARBA00022490"/>
    </source>
</evidence>
<evidence type="ECO:0000256" key="2">
    <source>
        <dbReference type="ARBA" id="ARBA00004347"/>
    </source>
</evidence>
<proteinExistence type="inferred from homology"/>
<keyword evidence="7 11" id="KW-0653">Protein transport</keyword>
<protein>
    <recommendedName>
        <fullName evidence="11">Coatomer subunit epsilon</fullName>
    </recommendedName>
</protein>
<gene>
    <name evidence="12" type="ORF">TVY486_1115670</name>
</gene>
<evidence type="ECO:0000256" key="11">
    <source>
        <dbReference type="PIRNR" id="PIRNR016478"/>
    </source>
</evidence>
<dbReference type="GO" id="GO:0006888">
    <property type="term" value="P:endoplasmic reticulum to Golgi vesicle-mediated transport"/>
    <property type="evidence" value="ECO:0007669"/>
    <property type="project" value="TreeGrafter"/>
</dbReference>
<keyword evidence="8 11" id="KW-0333">Golgi apparatus</keyword>
<comment type="similarity">
    <text evidence="3 11">Belongs to the COPE family.</text>
</comment>
<dbReference type="VEuPathDB" id="TriTrypDB:TvY486_1115670"/>
<evidence type="ECO:0000256" key="7">
    <source>
        <dbReference type="ARBA" id="ARBA00022927"/>
    </source>
</evidence>
<dbReference type="GO" id="GO:0006891">
    <property type="term" value="P:intra-Golgi vesicle-mediated transport"/>
    <property type="evidence" value="ECO:0007669"/>
    <property type="project" value="TreeGrafter"/>
</dbReference>
<dbReference type="GO" id="GO:0000139">
    <property type="term" value="C:Golgi membrane"/>
    <property type="evidence" value="ECO:0007669"/>
    <property type="project" value="UniProtKB-SubCell"/>
</dbReference>
<keyword evidence="4 11" id="KW-0813">Transport</keyword>
<dbReference type="PIRSF" id="PIRSF016478">
    <property type="entry name" value="Coatomer_esu"/>
    <property type="match status" value="1"/>
</dbReference>
<evidence type="ECO:0000256" key="8">
    <source>
        <dbReference type="ARBA" id="ARBA00023034"/>
    </source>
</evidence>
<comment type="function">
    <text evidence="11">The coatomer is a cytosolic protein complex that binds to dilysine motifs and reversibly associates with Golgi non-clathrin-coated vesicles, which further mediate biosynthetic protein transport from the ER, via the Golgi up to the trans Golgi network. The coatomer complex is required for budding from Golgi membranes, and is essential for the retrograde Golgi-to-ER transport of dilysine-tagged proteins.</text>
</comment>
<evidence type="ECO:0000256" key="4">
    <source>
        <dbReference type="ARBA" id="ARBA00022448"/>
    </source>
</evidence>
<evidence type="ECO:0000313" key="12">
    <source>
        <dbReference type="EMBL" id="CCC54083.1"/>
    </source>
</evidence>
<dbReference type="Gene3D" id="1.25.40.10">
    <property type="entry name" value="Tetratricopeptide repeat domain"/>
    <property type="match status" value="1"/>
</dbReference>
<keyword evidence="9 11" id="KW-0472">Membrane</keyword>
<dbReference type="InterPro" id="IPR006822">
    <property type="entry name" value="Coatomer_esu"/>
</dbReference>
<organism evidence="12">
    <name type="scientific">Trypanosoma vivax (strain Y486)</name>
    <dbReference type="NCBI Taxonomy" id="1055687"/>
    <lineage>
        <taxon>Eukaryota</taxon>
        <taxon>Discoba</taxon>
        <taxon>Euglenozoa</taxon>
        <taxon>Kinetoplastea</taxon>
        <taxon>Metakinetoplastina</taxon>
        <taxon>Trypanosomatida</taxon>
        <taxon>Trypanosomatidae</taxon>
        <taxon>Trypanosoma</taxon>
        <taxon>Duttonella</taxon>
    </lineage>
</organism>
<accession>G0U901</accession>
<dbReference type="EMBL" id="HE573027">
    <property type="protein sequence ID" value="CCC54083.1"/>
    <property type="molecule type" value="Genomic_DNA"/>
</dbReference>
<reference evidence="12" key="1">
    <citation type="journal article" date="2012" name="Proc. Natl. Acad. Sci. U.S.A.">
        <title>Antigenic diversity is generated by distinct evolutionary mechanisms in African trypanosome species.</title>
        <authorList>
            <person name="Jackson A.P."/>
            <person name="Berry A."/>
            <person name="Aslett M."/>
            <person name="Allison H.C."/>
            <person name="Burton P."/>
            <person name="Vavrova-Anderson J."/>
            <person name="Brown R."/>
            <person name="Browne H."/>
            <person name="Corton N."/>
            <person name="Hauser H."/>
            <person name="Gamble J."/>
            <person name="Gilderthorp R."/>
            <person name="Marcello L."/>
            <person name="McQuillan J."/>
            <person name="Otto T.D."/>
            <person name="Quail M.A."/>
            <person name="Sanders M.J."/>
            <person name="van Tonder A."/>
            <person name="Ginger M.L."/>
            <person name="Field M.C."/>
            <person name="Barry J.D."/>
            <person name="Hertz-Fowler C."/>
            <person name="Berriman M."/>
        </authorList>
    </citation>
    <scope>NUCLEOTIDE SEQUENCE</scope>
    <source>
        <strain evidence="12">Y486</strain>
    </source>
</reference>
<dbReference type="PANTHER" id="PTHR10805">
    <property type="entry name" value="COATOMER SUBUNIT EPSILON"/>
    <property type="match status" value="1"/>
</dbReference>
<dbReference type="GO" id="GO:0005198">
    <property type="term" value="F:structural molecule activity"/>
    <property type="evidence" value="ECO:0007669"/>
    <property type="project" value="UniProtKB-UniRule"/>
</dbReference>